<dbReference type="InterPro" id="IPR052929">
    <property type="entry name" value="RNase_H-like_EbsB-rel"/>
</dbReference>
<accession>A0A835C910</accession>
<dbReference type="GO" id="GO:0003676">
    <property type="term" value="F:nucleic acid binding"/>
    <property type="evidence" value="ECO:0007669"/>
    <property type="project" value="InterPro"/>
</dbReference>
<dbReference type="Pfam" id="PF13966">
    <property type="entry name" value="zf-RVT"/>
    <property type="match status" value="1"/>
</dbReference>
<dbReference type="GO" id="GO:0003964">
    <property type="term" value="F:RNA-directed DNA polymerase activity"/>
    <property type="evidence" value="ECO:0007669"/>
    <property type="project" value="UniProtKB-KW"/>
</dbReference>
<evidence type="ECO:0000259" key="3">
    <source>
        <dbReference type="Pfam" id="PF13966"/>
    </source>
</evidence>
<dbReference type="CDD" id="cd06222">
    <property type="entry name" value="RNase_H_like"/>
    <property type="match status" value="1"/>
</dbReference>
<dbReference type="PANTHER" id="PTHR47074">
    <property type="entry name" value="BNAC02G40300D PROTEIN"/>
    <property type="match status" value="1"/>
</dbReference>
<keyword evidence="1" id="KW-1133">Transmembrane helix</keyword>
<keyword evidence="4" id="KW-0808">Transferase</keyword>
<dbReference type="InterPro" id="IPR036397">
    <property type="entry name" value="RNaseH_sf"/>
</dbReference>
<dbReference type="EMBL" id="JAAIUW010000004">
    <property type="protein sequence ID" value="KAF7835301.1"/>
    <property type="molecule type" value="Genomic_DNA"/>
</dbReference>
<dbReference type="Gene3D" id="3.30.420.10">
    <property type="entry name" value="Ribonuclease H-like superfamily/Ribonuclease H"/>
    <property type="match status" value="1"/>
</dbReference>
<reference evidence="4" key="1">
    <citation type="submission" date="2020-09" db="EMBL/GenBank/DDBJ databases">
        <title>Genome-Enabled Discovery of Anthraquinone Biosynthesis in Senna tora.</title>
        <authorList>
            <person name="Kang S.-H."/>
            <person name="Pandey R.P."/>
            <person name="Lee C.-M."/>
            <person name="Sim J.-S."/>
            <person name="Jeong J.-T."/>
            <person name="Choi B.-S."/>
            <person name="Jung M."/>
            <person name="Ginzburg D."/>
            <person name="Zhao K."/>
            <person name="Won S.Y."/>
            <person name="Oh T.-J."/>
            <person name="Yu Y."/>
            <person name="Kim N.-H."/>
            <person name="Lee O.R."/>
            <person name="Lee T.-H."/>
            <person name="Bashyal P."/>
            <person name="Kim T.-S."/>
            <person name="Lee W.-H."/>
            <person name="Kawkins C."/>
            <person name="Kim C.-K."/>
            <person name="Kim J.S."/>
            <person name="Ahn B.O."/>
            <person name="Rhee S.Y."/>
            <person name="Sohng J.K."/>
        </authorList>
    </citation>
    <scope>NUCLEOTIDE SEQUENCE</scope>
    <source>
        <tissue evidence="4">Leaf</tissue>
    </source>
</reference>
<keyword evidence="4" id="KW-0548">Nucleotidyltransferase</keyword>
<dbReference type="InterPro" id="IPR026960">
    <property type="entry name" value="RVT-Znf"/>
</dbReference>
<dbReference type="InterPro" id="IPR044730">
    <property type="entry name" value="RNase_H-like_dom_plant"/>
</dbReference>
<evidence type="ECO:0000259" key="2">
    <source>
        <dbReference type="Pfam" id="PF13456"/>
    </source>
</evidence>
<dbReference type="OrthoDB" id="1432104at2759"/>
<keyword evidence="1" id="KW-0472">Membrane</keyword>
<proteinExistence type="predicted"/>
<feature type="transmembrane region" description="Helical" evidence="1">
    <location>
        <begin position="356"/>
        <end position="380"/>
    </location>
</feature>
<protein>
    <submittedName>
        <fullName evidence="4">Reverse transcriptase</fullName>
    </submittedName>
</protein>
<dbReference type="GO" id="GO:0004523">
    <property type="term" value="F:RNA-DNA hybrid ribonuclease activity"/>
    <property type="evidence" value="ECO:0007669"/>
    <property type="project" value="InterPro"/>
</dbReference>
<feature type="domain" description="Reverse transcriptase zinc-binding" evidence="3">
    <location>
        <begin position="89"/>
        <end position="156"/>
    </location>
</feature>
<evidence type="ECO:0000313" key="4">
    <source>
        <dbReference type="EMBL" id="KAF7835301.1"/>
    </source>
</evidence>
<evidence type="ECO:0000256" key="1">
    <source>
        <dbReference type="SAM" id="Phobius"/>
    </source>
</evidence>
<comment type="caution">
    <text evidence="4">The sequence shown here is derived from an EMBL/GenBank/DDBJ whole genome shotgun (WGS) entry which is preliminary data.</text>
</comment>
<dbReference type="Proteomes" id="UP000634136">
    <property type="component" value="Unassembled WGS sequence"/>
</dbReference>
<dbReference type="AlphaFoldDB" id="A0A835C910"/>
<organism evidence="4 5">
    <name type="scientific">Senna tora</name>
    <dbReference type="NCBI Taxonomy" id="362788"/>
    <lineage>
        <taxon>Eukaryota</taxon>
        <taxon>Viridiplantae</taxon>
        <taxon>Streptophyta</taxon>
        <taxon>Embryophyta</taxon>
        <taxon>Tracheophyta</taxon>
        <taxon>Spermatophyta</taxon>
        <taxon>Magnoliopsida</taxon>
        <taxon>eudicotyledons</taxon>
        <taxon>Gunneridae</taxon>
        <taxon>Pentapetalae</taxon>
        <taxon>rosids</taxon>
        <taxon>fabids</taxon>
        <taxon>Fabales</taxon>
        <taxon>Fabaceae</taxon>
        <taxon>Caesalpinioideae</taxon>
        <taxon>Cassia clade</taxon>
        <taxon>Senna</taxon>
    </lineage>
</organism>
<dbReference type="PANTHER" id="PTHR47074:SF11">
    <property type="entry name" value="REVERSE TRANSCRIPTASE-LIKE PROTEIN"/>
    <property type="match status" value="1"/>
</dbReference>
<keyword evidence="1" id="KW-0812">Transmembrane</keyword>
<feature type="domain" description="RNase H type-1" evidence="2">
    <location>
        <begin position="233"/>
        <end position="347"/>
    </location>
</feature>
<keyword evidence="4" id="KW-0695">RNA-directed DNA polymerase</keyword>
<gene>
    <name evidence="4" type="ORF">G2W53_010160</name>
</gene>
<name>A0A835C910_9FABA</name>
<dbReference type="Pfam" id="PF13456">
    <property type="entry name" value="RVT_3"/>
    <property type="match status" value="1"/>
</dbReference>
<dbReference type="InterPro" id="IPR002156">
    <property type="entry name" value="RNaseH_domain"/>
</dbReference>
<sequence length="385" mass="43227">MKGLCWSVGVGDSINVWEDPWIPSAVDFKPLPHPLFAQGLDLTNRRDLLKWSFNSSSLYSIKFGYKLAISRKSNLMSFKPCSSFVMPKNLWYDIWKLKIYPKVKHFVWRACWNALSRKENLFKKKSSHSPLCPISKTEVESVNHMAFFYDWVNEIWRGSPLSRVIDIPYCSREETCCTKVFGKFSILSPKLQTLAACLCWSIWKCGHVPSSWASSDQVASWCPPEFDQLKVIVDGAFISSKASGIGIIFHDNYGSVVEGCCSPISVNSSLMCEAVVIREALQMAIVLHLSNIVIESDCKSLIDAGNSDVALPDWRCASVLDDIRALKFNLSRVPFCWIPCQCNLAAKARQSGRTGVLLTGVCLYFSGVYSFSISAILLLFSSFIE</sequence>
<keyword evidence="5" id="KW-1185">Reference proteome</keyword>
<evidence type="ECO:0000313" key="5">
    <source>
        <dbReference type="Proteomes" id="UP000634136"/>
    </source>
</evidence>